<evidence type="ECO:0000259" key="4">
    <source>
        <dbReference type="PROSITE" id="PS50994"/>
    </source>
</evidence>
<feature type="region of interest" description="Disordered" evidence="3">
    <location>
        <begin position="124"/>
        <end position="163"/>
    </location>
</feature>
<feature type="domain" description="Integrase catalytic" evidence="4">
    <location>
        <begin position="326"/>
        <end position="447"/>
    </location>
</feature>
<dbReference type="PANTHER" id="PTHR42648:SF32">
    <property type="entry name" value="RIBONUCLEASE H-LIKE DOMAIN, GAG-PRE-INTEGRASE DOMAIN PROTEIN-RELATED"/>
    <property type="match status" value="1"/>
</dbReference>
<dbReference type="PANTHER" id="PTHR42648">
    <property type="entry name" value="TRANSPOSASE, PUTATIVE-RELATED"/>
    <property type="match status" value="1"/>
</dbReference>
<feature type="compositionally biased region" description="Polar residues" evidence="3">
    <location>
        <begin position="531"/>
        <end position="541"/>
    </location>
</feature>
<evidence type="ECO:0000256" key="1">
    <source>
        <dbReference type="ARBA" id="ARBA00022723"/>
    </source>
</evidence>
<dbReference type="Gene3D" id="3.30.420.10">
    <property type="entry name" value="Ribonuclease H-like superfamily/Ribonuclease H"/>
    <property type="match status" value="2"/>
</dbReference>
<reference evidence="5" key="1">
    <citation type="journal article" date="2022" name="Int. J. Mol. Sci.">
        <title>Draft Genome of Tanacetum Coccineum: Genomic Comparison of Closely Related Tanacetum-Family Plants.</title>
        <authorList>
            <person name="Yamashiro T."/>
            <person name="Shiraishi A."/>
            <person name="Nakayama K."/>
            <person name="Satake H."/>
        </authorList>
    </citation>
    <scope>NUCLEOTIDE SEQUENCE</scope>
</reference>
<dbReference type="InterPro" id="IPR039537">
    <property type="entry name" value="Retrotran_Ty1/copia-like"/>
</dbReference>
<reference evidence="5" key="2">
    <citation type="submission" date="2022-01" db="EMBL/GenBank/DDBJ databases">
        <authorList>
            <person name="Yamashiro T."/>
            <person name="Shiraishi A."/>
            <person name="Satake H."/>
            <person name="Nakayama K."/>
        </authorList>
    </citation>
    <scope>NUCLEOTIDE SEQUENCE</scope>
</reference>
<feature type="compositionally biased region" description="Polar residues" evidence="3">
    <location>
        <begin position="548"/>
        <end position="562"/>
    </location>
</feature>
<sequence length="992" mass="112120">MLHSTGVKSSTIDCGLKPKSNTRTDRITQPSCNDKKQNKVEIHHRNAKSILSKMNRISNSVCNLNIQQSVINANSKLMFTTCNECMFDSVHDSCVRDYLNNAANSVKSRNFTIDENTCPLTKITSTSAMSPKKQTPRPIVKTVQPASSKSGNSQDKTKVGPISKSKKVATKISNISEPMQYWGSKVSTAPSSSNFYDSNLEVAFRKHTCFVPNLEGVDLLSGSRGINLYTISIDDILKSSPICLLSKASKTKSWLRHRRLSHLNFDTINKLAKQGLVRGLPKLKFEKDHLCLACSLGKSKKASHKPKAVDTNQEKQSLLHMDLWGPMRVASINGKKYILVIVDDYLRFTWVKFFASKDEAPEVIIKEYYENVRIIHETSVGRTPQQNGVVERQNRTLVEAARTMLIFSKALLFLWVEAVNTTCFTQNHSLIRLKYNKTSYELILDKKHDLSYLHVFGSLCYPTNDFEDLGKLKVKADIGLVLNPIPQPSYVPPKKNDCDILFQPMFDEFFNPPSVCLPIPEVAVAPRPVPQTGSSSSNTIDQDPPPASNSSSQVQDKSPTISQGVAKQLQNTHLDHLFNEQVHRNSSSQGVFVEQEHAFVDRTPPQNILNRDSSLQESSSNGQQYHTSFKLLGRWTNNHPLTNVIGNPSRLVSIRKQLKTDAIWCYFDAFLTLIELKTFKQALEHPLWIDAMHEEIHEFQRLKIYKVKTDKEGGVLKNKARLVAQGFRLEEGIDFEESFSPVSRIEAIRIFIANAAAKNMTIFQMDVKTAVLNGELRKEVYVTQLEDSWIKTTLLTLQISQSPGGIFINQSKYAFEIIKKYSMQTSESVDTPMVDKTKLDEDLHETPVDPTHYRGMIGSFMFLRSSRPNLVFAVYMCARYQTKPTVKYLHAVKRIFRYLNRTTNMGLCTSGSAQLLGDKLVSWSSKKQKCTAISGASKNGVVELYFVRTEYQLADIFTKALPRERFNFLIEKLGMRSLSPESLDRLTEGNDE</sequence>
<dbReference type="Pfam" id="PF13976">
    <property type="entry name" value="gag_pre-integrs"/>
    <property type="match status" value="1"/>
</dbReference>
<organism evidence="5 6">
    <name type="scientific">Tanacetum coccineum</name>
    <dbReference type="NCBI Taxonomy" id="301880"/>
    <lineage>
        <taxon>Eukaryota</taxon>
        <taxon>Viridiplantae</taxon>
        <taxon>Streptophyta</taxon>
        <taxon>Embryophyta</taxon>
        <taxon>Tracheophyta</taxon>
        <taxon>Spermatophyta</taxon>
        <taxon>Magnoliopsida</taxon>
        <taxon>eudicotyledons</taxon>
        <taxon>Gunneridae</taxon>
        <taxon>Pentapetalae</taxon>
        <taxon>asterids</taxon>
        <taxon>campanulids</taxon>
        <taxon>Asterales</taxon>
        <taxon>Asteraceae</taxon>
        <taxon>Asteroideae</taxon>
        <taxon>Anthemideae</taxon>
        <taxon>Anthemidinae</taxon>
        <taxon>Tanacetum</taxon>
    </lineage>
</organism>
<feature type="region of interest" description="Disordered" evidence="3">
    <location>
        <begin position="1"/>
        <end position="25"/>
    </location>
</feature>
<dbReference type="InterPro" id="IPR025724">
    <property type="entry name" value="GAG-pre-integrase_dom"/>
</dbReference>
<dbReference type="InterPro" id="IPR036397">
    <property type="entry name" value="RNaseH_sf"/>
</dbReference>
<dbReference type="InterPro" id="IPR013103">
    <property type="entry name" value="RVT_2"/>
</dbReference>
<dbReference type="InterPro" id="IPR001584">
    <property type="entry name" value="Integrase_cat-core"/>
</dbReference>
<accession>A0ABQ5F8V6</accession>
<evidence type="ECO:0000313" key="5">
    <source>
        <dbReference type="EMBL" id="GJT59333.1"/>
    </source>
</evidence>
<dbReference type="PROSITE" id="PS50994">
    <property type="entry name" value="INTEGRASE"/>
    <property type="match status" value="1"/>
</dbReference>
<feature type="region of interest" description="Disordered" evidence="3">
    <location>
        <begin position="527"/>
        <end position="562"/>
    </location>
</feature>
<feature type="compositionally biased region" description="Polar residues" evidence="3">
    <location>
        <begin position="1"/>
        <end position="12"/>
    </location>
</feature>
<evidence type="ECO:0000313" key="6">
    <source>
        <dbReference type="Proteomes" id="UP001151760"/>
    </source>
</evidence>
<keyword evidence="2" id="KW-0378">Hydrolase</keyword>
<feature type="compositionally biased region" description="Polar residues" evidence="3">
    <location>
        <begin position="144"/>
        <end position="154"/>
    </location>
</feature>
<dbReference type="InterPro" id="IPR012337">
    <property type="entry name" value="RNaseH-like_sf"/>
</dbReference>
<protein>
    <submittedName>
        <fullName evidence="5">Retrovirus-related pol polyprotein from transposon TNT 1-94</fullName>
    </submittedName>
</protein>
<evidence type="ECO:0000256" key="3">
    <source>
        <dbReference type="SAM" id="MobiDB-lite"/>
    </source>
</evidence>
<comment type="caution">
    <text evidence="5">The sequence shown here is derived from an EMBL/GenBank/DDBJ whole genome shotgun (WGS) entry which is preliminary data.</text>
</comment>
<dbReference type="EMBL" id="BQNB010017100">
    <property type="protein sequence ID" value="GJT59333.1"/>
    <property type="molecule type" value="Genomic_DNA"/>
</dbReference>
<keyword evidence="1" id="KW-0479">Metal-binding</keyword>
<keyword evidence="6" id="KW-1185">Reference proteome</keyword>
<feature type="compositionally biased region" description="Polar residues" evidence="3">
    <location>
        <begin position="124"/>
        <end position="133"/>
    </location>
</feature>
<evidence type="ECO:0000256" key="2">
    <source>
        <dbReference type="ARBA" id="ARBA00022801"/>
    </source>
</evidence>
<dbReference type="Proteomes" id="UP001151760">
    <property type="component" value="Unassembled WGS sequence"/>
</dbReference>
<dbReference type="SUPFAM" id="SSF53098">
    <property type="entry name" value="Ribonuclease H-like"/>
    <property type="match status" value="1"/>
</dbReference>
<name>A0ABQ5F8V6_9ASTR</name>
<gene>
    <name evidence="5" type="ORF">Tco_1002866</name>
</gene>
<proteinExistence type="predicted"/>
<dbReference type="Pfam" id="PF07727">
    <property type="entry name" value="RVT_2"/>
    <property type="match status" value="1"/>
</dbReference>